<sequence>MLYNEVLPSNINIIRQITTCSDSSAIFEVDLDGQKFRCELNAYKKLLASGVCARGFVPNFYGYIDQMGSCSISSCFTIFRPRQVKAKSNILLEYLPNAESLNSGVHHQDIYPKNLLLVRGNPNRLVWIDFDVATTFTDLGPKQLAHGDYEIALIKGFVEALRDDQAEGLPPDTKFYQGLHRLLLYISDNISVGAEFQERAVLV</sequence>
<gene>
    <name evidence="1" type="ORF">BDV25DRAFT_132726</name>
</gene>
<dbReference type="EMBL" id="ML742247">
    <property type="protein sequence ID" value="KAE8146706.1"/>
    <property type="molecule type" value="Genomic_DNA"/>
</dbReference>
<organism evidence="1 2">
    <name type="scientific">Aspergillus avenaceus</name>
    <dbReference type="NCBI Taxonomy" id="36643"/>
    <lineage>
        <taxon>Eukaryota</taxon>
        <taxon>Fungi</taxon>
        <taxon>Dikarya</taxon>
        <taxon>Ascomycota</taxon>
        <taxon>Pezizomycotina</taxon>
        <taxon>Eurotiomycetes</taxon>
        <taxon>Eurotiomycetidae</taxon>
        <taxon>Eurotiales</taxon>
        <taxon>Aspergillaceae</taxon>
        <taxon>Aspergillus</taxon>
        <taxon>Aspergillus subgen. Circumdati</taxon>
    </lineage>
</organism>
<evidence type="ECO:0000313" key="1">
    <source>
        <dbReference type="EMBL" id="KAE8146706.1"/>
    </source>
</evidence>
<reference evidence="1 2" key="1">
    <citation type="submission" date="2019-04" db="EMBL/GenBank/DDBJ databases">
        <title>Friends and foes A comparative genomics study of 23 Aspergillus species from section Flavi.</title>
        <authorList>
            <consortium name="DOE Joint Genome Institute"/>
            <person name="Kjaerbolling I."/>
            <person name="Vesth T."/>
            <person name="Frisvad J.C."/>
            <person name="Nybo J.L."/>
            <person name="Theobald S."/>
            <person name="Kildgaard S."/>
            <person name="Isbrandt T."/>
            <person name="Kuo A."/>
            <person name="Sato A."/>
            <person name="Lyhne E.K."/>
            <person name="Kogle M.E."/>
            <person name="Wiebenga A."/>
            <person name="Kun R.S."/>
            <person name="Lubbers R.J."/>
            <person name="Makela M.R."/>
            <person name="Barry K."/>
            <person name="Chovatia M."/>
            <person name="Clum A."/>
            <person name="Daum C."/>
            <person name="Haridas S."/>
            <person name="He G."/>
            <person name="LaButti K."/>
            <person name="Lipzen A."/>
            <person name="Mondo S."/>
            <person name="Riley R."/>
            <person name="Salamov A."/>
            <person name="Simmons B.A."/>
            <person name="Magnuson J.K."/>
            <person name="Henrissat B."/>
            <person name="Mortensen U.H."/>
            <person name="Larsen T.O."/>
            <person name="Devries R.P."/>
            <person name="Grigoriev I.V."/>
            <person name="Machida M."/>
            <person name="Baker S.E."/>
            <person name="Andersen M.R."/>
        </authorList>
    </citation>
    <scope>NUCLEOTIDE SEQUENCE [LARGE SCALE GENOMIC DNA]</scope>
    <source>
        <strain evidence="1 2">IBT 18842</strain>
    </source>
</reference>
<name>A0A5N6TK20_ASPAV</name>
<evidence type="ECO:0008006" key="3">
    <source>
        <dbReference type="Google" id="ProtNLM"/>
    </source>
</evidence>
<proteinExistence type="predicted"/>
<dbReference type="Proteomes" id="UP000325780">
    <property type="component" value="Unassembled WGS sequence"/>
</dbReference>
<dbReference type="InterPro" id="IPR011009">
    <property type="entry name" value="Kinase-like_dom_sf"/>
</dbReference>
<dbReference type="OrthoDB" id="4185642at2759"/>
<accession>A0A5N6TK20</accession>
<evidence type="ECO:0000313" key="2">
    <source>
        <dbReference type="Proteomes" id="UP000325780"/>
    </source>
</evidence>
<dbReference type="AlphaFoldDB" id="A0A5N6TK20"/>
<protein>
    <recommendedName>
        <fullName evidence="3">Aminoglycoside phosphotransferase domain-containing protein</fullName>
    </recommendedName>
</protein>
<keyword evidence="2" id="KW-1185">Reference proteome</keyword>
<dbReference type="SUPFAM" id="SSF56112">
    <property type="entry name" value="Protein kinase-like (PK-like)"/>
    <property type="match status" value="1"/>
</dbReference>